<gene>
    <name evidence="2" type="ORF">ACFSDX_01070</name>
</gene>
<evidence type="ECO:0000313" key="2">
    <source>
        <dbReference type="EMBL" id="MFD1871000.1"/>
    </source>
</evidence>
<keyword evidence="3" id="KW-1185">Reference proteome</keyword>
<feature type="domain" description="HEPN" evidence="1">
    <location>
        <begin position="13"/>
        <end position="107"/>
    </location>
</feature>
<dbReference type="SUPFAM" id="SSF81593">
    <property type="entry name" value="Nucleotidyltransferase substrate binding subunit/domain"/>
    <property type="match status" value="1"/>
</dbReference>
<dbReference type="Proteomes" id="UP001597197">
    <property type="component" value="Unassembled WGS sequence"/>
</dbReference>
<dbReference type="Pfam" id="PF05168">
    <property type="entry name" value="HEPN"/>
    <property type="match status" value="1"/>
</dbReference>
<comment type="caution">
    <text evidence="2">The sequence shown here is derived from an EMBL/GenBank/DDBJ whole genome shotgun (WGS) entry which is preliminary data.</text>
</comment>
<sequence length="134" mass="14800">MPTPDQQRVAMSLLTADHDMEAAEALVNAAPHLYENIGFQCQQAVEKYAKAVLVASGIPLQFIHNIVTLIRPLQQAGVVSFTQQDFADAATLTEFAVDLRYETDDAPSFTSADLLAMAYRFRTKLRPLAQAFLI</sequence>
<dbReference type="EMBL" id="JBHUFD010000001">
    <property type="protein sequence ID" value="MFD1871000.1"/>
    <property type="molecule type" value="Genomic_DNA"/>
</dbReference>
<dbReference type="Gene3D" id="1.20.120.330">
    <property type="entry name" value="Nucleotidyltransferases domain 2"/>
    <property type="match status" value="1"/>
</dbReference>
<evidence type="ECO:0000313" key="3">
    <source>
        <dbReference type="Proteomes" id="UP001597197"/>
    </source>
</evidence>
<proteinExistence type="predicted"/>
<dbReference type="InterPro" id="IPR007842">
    <property type="entry name" value="HEPN_dom"/>
</dbReference>
<name>A0ABW4QPQ0_9BACT</name>
<protein>
    <submittedName>
        <fullName evidence="2">HEPN domain-containing protein</fullName>
    </submittedName>
</protein>
<organism evidence="2 3">
    <name type="scientific">Hymenobacter bucti</name>
    <dbReference type="NCBI Taxonomy" id="1844114"/>
    <lineage>
        <taxon>Bacteria</taxon>
        <taxon>Pseudomonadati</taxon>
        <taxon>Bacteroidota</taxon>
        <taxon>Cytophagia</taxon>
        <taxon>Cytophagales</taxon>
        <taxon>Hymenobacteraceae</taxon>
        <taxon>Hymenobacter</taxon>
    </lineage>
</organism>
<evidence type="ECO:0000259" key="1">
    <source>
        <dbReference type="Pfam" id="PF05168"/>
    </source>
</evidence>
<accession>A0ABW4QPQ0</accession>
<reference evidence="3" key="1">
    <citation type="journal article" date="2019" name="Int. J. Syst. Evol. Microbiol.">
        <title>The Global Catalogue of Microorganisms (GCM) 10K type strain sequencing project: providing services to taxonomists for standard genome sequencing and annotation.</title>
        <authorList>
            <consortium name="The Broad Institute Genomics Platform"/>
            <consortium name="The Broad Institute Genome Sequencing Center for Infectious Disease"/>
            <person name="Wu L."/>
            <person name="Ma J."/>
        </authorList>
    </citation>
    <scope>NUCLEOTIDE SEQUENCE [LARGE SCALE GENOMIC DNA]</scope>
    <source>
        <strain evidence="3">CGMCC 1.15795</strain>
    </source>
</reference>
<dbReference type="RefSeq" id="WP_382311258.1">
    <property type="nucleotide sequence ID" value="NZ_JBHUFD010000001.1"/>
</dbReference>